<accession>A0A1A8LLL5</accession>
<dbReference type="EMBL" id="HAEF01007710">
    <property type="protein sequence ID" value="SBR45221.1"/>
    <property type="molecule type" value="Transcribed_RNA"/>
</dbReference>
<gene>
    <name evidence="1" type="primary">CCBE1</name>
</gene>
<keyword evidence="1" id="KW-0176">Collagen</keyword>
<organism evidence="1">
    <name type="scientific">Nothobranchius pienaari</name>
    <dbReference type="NCBI Taxonomy" id="704102"/>
    <lineage>
        <taxon>Eukaryota</taxon>
        <taxon>Metazoa</taxon>
        <taxon>Chordata</taxon>
        <taxon>Craniata</taxon>
        <taxon>Vertebrata</taxon>
        <taxon>Euteleostomi</taxon>
        <taxon>Actinopterygii</taxon>
        <taxon>Neopterygii</taxon>
        <taxon>Teleostei</taxon>
        <taxon>Neoteleostei</taxon>
        <taxon>Acanthomorphata</taxon>
        <taxon>Ovalentaria</taxon>
        <taxon>Atherinomorphae</taxon>
        <taxon>Cyprinodontiformes</taxon>
        <taxon>Nothobranchiidae</taxon>
        <taxon>Nothobranchius</taxon>
    </lineage>
</organism>
<dbReference type="GO" id="GO:0005581">
    <property type="term" value="C:collagen trimer"/>
    <property type="evidence" value="ECO:0007669"/>
    <property type="project" value="UniProtKB-KW"/>
</dbReference>
<protein>
    <submittedName>
        <fullName evidence="1">Collagen and calcium binding EGF domains 1</fullName>
    </submittedName>
</protein>
<dbReference type="AlphaFoldDB" id="A0A1A8LLL5"/>
<name>A0A1A8LLL5_9TELE</name>
<feature type="non-terminal residue" evidence="1">
    <location>
        <position position="1"/>
    </location>
</feature>
<reference evidence="1" key="2">
    <citation type="submission" date="2016-06" db="EMBL/GenBank/DDBJ databases">
        <title>The genome of a short-lived fish provides insights into sex chromosome evolution and the genetic control of aging.</title>
        <authorList>
            <person name="Reichwald K."/>
            <person name="Felder M."/>
            <person name="Petzold A."/>
            <person name="Koch P."/>
            <person name="Groth M."/>
            <person name="Platzer M."/>
        </authorList>
    </citation>
    <scope>NUCLEOTIDE SEQUENCE</scope>
    <source>
        <tissue evidence="1">Brain</tissue>
    </source>
</reference>
<evidence type="ECO:0000313" key="1">
    <source>
        <dbReference type="EMBL" id="SBR45221.1"/>
    </source>
</evidence>
<sequence>LISAVNSIYLYNFYKEQNHQSLAWHTLRNMMNYCNVLLVYLPNFLCSQHQSDKNNLSWIRHEK</sequence>
<reference evidence="1" key="1">
    <citation type="submission" date="2016-05" db="EMBL/GenBank/DDBJ databases">
        <authorList>
            <person name="Lavstsen T."/>
            <person name="Jespersen J.S."/>
        </authorList>
    </citation>
    <scope>NUCLEOTIDE SEQUENCE</scope>
    <source>
        <tissue evidence="1">Brain</tissue>
    </source>
</reference>
<proteinExistence type="predicted"/>